<reference evidence="1 2" key="1">
    <citation type="submission" date="2022-06" db="EMBL/GenBank/DDBJ databases">
        <title>Draft genome sequence of type strain Streptomyces rubrisoli DSM 42083.</title>
        <authorList>
            <person name="Duangmal K."/>
            <person name="Klaysubun C."/>
        </authorList>
    </citation>
    <scope>NUCLEOTIDE SEQUENCE [LARGE SCALE GENOMIC DNA]</scope>
    <source>
        <strain evidence="1 2">DSM 42083</strain>
    </source>
</reference>
<accession>A0ABT1PH94</accession>
<dbReference type="RefSeq" id="WP_255929350.1">
    <property type="nucleotide sequence ID" value="NZ_JANFNH010000020.1"/>
</dbReference>
<gene>
    <name evidence="1" type="ORF">NON19_18080</name>
</gene>
<name>A0ABT1PH94_9ACTN</name>
<keyword evidence="2" id="KW-1185">Reference proteome</keyword>
<evidence type="ECO:0000313" key="2">
    <source>
        <dbReference type="Proteomes" id="UP001206206"/>
    </source>
</evidence>
<proteinExistence type="predicted"/>
<dbReference type="EMBL" id="JANFNH010000020">
    <property type="protein sequence ID" value="MCQ4043878.1"/>
    <property type="molecule type" value="Genomic_DNA"/>
</dbReference>
<sequence>MLDAADLPTPLAEVAAGAAVFVERRLSTFLPPTTIVVANRVQLAMYAVRAATAVAGGRPSWLARLRYGFAMWREARTGLACTALSPTGVLIVVTRRALDDRWLTDYFVHEFVHAVQAGRPGRREQMTELLRFDLGLAAVDEEDLYAEDLRQQAEEGEAYRIQAEHAGVIDVGGMPWRP</sequence>
<evidence type="ECO:0000313" key="1">
    <source>
        <dbReference type="EMBL" id="MCQ4043878.1"/>
    </source>
</evidence>
<organism evidence="1 2">
    <name type="scientific">Streptantibioticus rubrisoli</name>
    <dbReference type="NCBI Taxonomy" id="1387313"/>
    <lineage>
        <taxon>Bacteria</taxon>
        <taxon>Bacillati</taxon>
        <taxon>Actinomycetota</taxon>
        <taxon>Actinomycetes</taxon>
        <taxon>Kitasatosporales</taxon>
        <taxon>Streptomycetaceae</taxon>
        <taxon>Streptantibioticus</taxon>
    </lineage>
</organism>
<evidence type="ECO:0008006" key="3">
    <source>
        <dbReference type="Google" id="ProtNLM"/>
    </source>
</evidence>
<protein>
    <recommendedName>
        <fullName evidence="3">Phage metallopeptidase domain-containing protein</fullName>
    </recommendedName>
</protein>
<comment type="caution">
    <text evidence="1">The sequence shown here is derived from an EMBL/GenBank/DDBJ whole genome shotgun (WGS) entry which is preliminary data.</text>
</comment>
<dbReference type="Proteomes" id="UP001206206">
    <property type="component" value="Unassembled WGS sequence"/>
</dbReference>